<evidence type="ECO:0000313" key="2">
    <source>
        <dbReference type="EMBL" id="ADP84038.1"/>
    </source>
</evidence>
<name>E3J0X4_PSEI1</name>
<dbReference type="PANTHER" id="PTHR35337">
    <property type="entry name" value="SLR1478 PROTEIN"/>
    <property type="match status" value="1"/>
</dbReference>
<protein>
    <recommendedName>
        <fullName evidence="4">Integral membrane protein</fullName>
    </recommendedName>
</protein>
<keyword evidence="1" id="KW-0472">Membrane</keyword>
<accession>E3J0X4</accession>
<dbReference type="STRING" id="298654.FraEuI1c_6054"/>
<gene>
    <name evidence="2" type="ordered locus">FraEuI1c_6054</name>
</gene>
<dbReference type="HOGENOM" id="CLU_069787_0_0_11"/>
<dbReference type="KEGG" id="fri:FraEuI1c_6054"/>
<dbReference type="RefSeq" id="WP_013427156.1">
    <property type="nucleotide sequence ID" value="NC_014666.1"/>
</dbReference>
<keyword evidence="3" id="KW-1185">Reference proteome</keyword>
<feature type="transmembrane region" description="Helical" evidence="1">
    <location>
        <begin position="104"/>
        <end position="124"/>
    </location>
</feature>
<dbReference type="InParanoid" id="E3J0X4"/>
<reference evidence="2 3" key="1">
    <citation type="submission" date="2010-10" db="EMBL/GenBank/DDBJ databases">
        <title>Complete sequence of Frankia sp. EuI1c.</title>
        <authorList>
            <consortium name="US DOE Joint Genome Institute"/>
            <person name="Lucas S."/>
            <person name="Copeland A."/>
            <person name="Lapidus A."/>
            <person name="Cheng J.-F."/>
            <person name="Bruce D."/>
            <person name="Goodwin L."/>
            <person name="Pitluck S."/>
            <person name="Chertkov O."/>
            <person name="Detter J.C."/>
            <person name="Han C."/>
            <person name="Tapia R."/>
            <person name="Land M."/>
            <person name="Hauser L."/>
            <person name="Jeffries C."/>
            <person name="Kyrpides N."/>
            <person name="Ivanova N."/>
            <person name="Mikhailova N."/>
            <person name="Beauchemin N."/>
            <person name="Sen A."/>
            <person name="Sur S.A."/>
            <person name="Gtari M."/>
            <person name="Wall L."/>
            <person name="Tisa L."/>
            <person name="Woyke T."/>
        </authorList>
    </citation>
    <scope>NUCLEOTIDE SEQUENCE [LARGE SCALE GENOMIC DNA]</scope>
    <source>
        <strain evidence="3">DSM 45817 / CECT 9037 / EuI1c</strain>
    </source>
</reference>
<dbReference type="AlphaFoldDB" id="E3J0X4"/>
<feature type="transmembrane region" description="Helical" evidence="1">
    <location>
        <begin position="222"/>
        <end position="240"/>
    </location>
</feature>
<dbReference type="PANTHER" id="PTHR35337:SF1">
    <property type="entry name" value="SLR1478 PROTEIN"/>
    <property type="match status" value="1"/>
</dbReference>
<dbReference type="EMBL" id="CP002299">
    <property type="protein sequence ID" value="ADP84038.1"/>
    <property type="molecule type" value="Genomic_DNA"/>
</dbReference>
<dbReference type="InterPro" id="IPR002798">
    <property type="entry name" value="SpoIIM-like"/>
</dbReference>
<dbReference type="OrthoDB" id="5243448at2"/>
<keyword evidence="1" id="KW-1133">Transmembrane helix</keyword>
<feature type="transmembrane region" description="Helical" evidence="1">
    <location>
        <begin position="290"/>
        <end position="309"/>
    </location>
</feature>
<keyword evidence="1" id="KW-0812">Transmembrane</keyword>
<proteinExistence type="predicted"/>
<evidence type="ECO:0000256" key="1">
    <source>
        <dbReference type="SAM" id="Phobius"/>
    </source>
</evidence>
<feature type="transmembrane region" description="Helical" evidence="1">
    <location>
        <begin position="260"/>
        <end position="278"/>
    </location>
</feature>
<evidence type="ECO:0008006" key="4">
    <source>
        <dbReference type="Google" id="ProtNLM"/>
    </source>
</evidence>
<sequence length="340" mass="36198">MDLDAYVAVHRPEWFRLSHLVDKANRPRKMSRSELDELVELYQRVATQLSVVRGRSHDQAMVDDLSSLVIRARAAVTGGAETSWRSVGRYFVATFPSAVYVRRWWVIGTTVGSVLLALACALWITHDTNARENLVPPSDVAALCQHDFKAYYSENPASSFAGQVWTNNAWVSAEAIASGVALGLPTLFVLLNNAINIGVDGGYMSSCGHGGEFFSLILPHGLLELTVVFTAGAVGLKLGWSIISPGGRRRVESLATEGRAALSIALGLAVALAVSGVIEAFVTPSGLPTAVRIGIGALAWSLFVGYVWLYGSRAAATGDTGDLDAELAGDLVPVTEAVTL</sequence>
<dbReference type="eggNOG" id="COG1300">
    <property type="taxonomic scope" value="Bacteria"/>
</dbReference>
<organism evidence="2 3">
    <name type="scientific">Pseudofrankia inefficax (strain DSM 45817 / CECT 9037 / DDB 130130 / EuI1c)</name>
    <name type="common">Frankia inefficax</name>
    <dbReference type="NCBI Taxonomy" id="298654"/>
    <lineage>
        <taxon>Bacteria</taxon>
        <taxon>Bacillati</taxon>
        <taxon>Actinomycetota</taxon>
        <taxon>Actinomycetes</taxon>
        <taxon>Frankiales</taxon>
        <taxon>Frankiaceae</taxon>
        <taxon>Pseudofrankia</taxon>
    </lineage>
</organism>
<evidence type="ECO:0000313" key="3">
    <source>
        <dbReference type="Proteomes" id="UP000002484"/>
    </source>
</evidence>
<dbReference type="Proteomes" id="UP000002484">
    <property type="component" value="Chromosome"/>
</dbReference>
<dbReference type="Pfam" id="PF01944">
    <property type="entry name" value="SpoIIM"/>
    <property type="match status" value="1"/>
</dbReference>